<comment type="caution">
    <text evidence="2">The sequence shown here is derived from an EMBL/GenBank/DDBJ whole genome shotgun (WGS) entry which is preliminary data.</text>
</comment>
<evidence type="ECO:0000313" key="3">
    <source>
        <dbReference type="Proteomes" id="UP000032221"/>
    </source>
</evidence>
<accession>A0A0D1LQB6</accession>
<dbReference type="SUPFAM" id="SSF50475">
    <property type="entry name" value="FMN-binding split barrel"/>
    <property type="match status" value="1"/>
</dbReference>
<dbReference type="InterPro" id="IPR012349">
    <property type="entry name" value="Split_barrel_FMN-bd"/>
</dbReference>
<sequence>MTALDHDMWDIIESAKLAFVATVNQDGSPNLSPKGSLHVYDDDRVAFMDIASPGTIENLARNPRIEIVVIDLLRRRGYRFSGAAEVHSPGSSVHAWLNHWLQDRNGPGYPANHAVVLKIEQVRPVFSPAYTYGAADENTLTAQFSDAYLNTLTPPNDRC</sequence>
<protein>
    <submittedName>
        <fullName evidence="2">Pyridoxamine 5'-phosphate oxidase</fullName>
    </submittedName>
</protein>
<evidence type="ECO:0000313" key="2">
    <source>
        <dbReference type="EMBL" id="KIU18281.1"/>
    </source>
</evidence>
<dbReference type="AlphaFoldDB" id="A0A0D1LQB6"/>
<dbReference type="Proteomes" id="UP000032221">
    <property type="component" value="Unassembled WGS sequence"/>
</dbReference>
<reference evidence="2 3" key="1">
    <citation type="submission" date="2015-01" db="EMBL/GenBank/DDBJ databases">
        <title>Genome sequence of Mycobacterium llatzerense and Mycobacterium immunogenum recovered from brain abscess.</title>
        <authorList>
            <person name="Greninger A.L."/>
            <person name="Langelier C."/>
            <person name="Cunningham G."/>
            <person name="Chiu C.Y."/>
            <person name="Miller S."/>
        </authorList>
    </citation>
    <scope>NUCLEOTIDE SEQUENCE [LARGE SCALE GENOMIC DNA]</scope>
    <source>
        <strain evidence="2 3">CLUC14</strain>
    </source>
</reference>
<dbReference type="RefSeq" id="WP_043984651.1">
    <property type="nucleotide sequence ID" value="NZ_JXST01000004.1"/>
</dbReference>
<gene>
    <name evidence="2" type="ORF">TL10_04425</name>
</gene>
<dbReference type="PANTHER" id="PTHR40660:SF1">
    <property type="entry name" value="5'-PHOSPHATE OXIDASE PUTATIVE DOMAIN-CONTAINING PROTEIN-RELATED"/>
    <property type="match status" value="1"/>
</dbReference>
<name>A0A0D1LQB6_9MYCO</name>
<feature type="domain" description="Pyridoxamine 5'-phosphate oxidase N-terminal" evidence="1">
    <location>
        <begin position="8"/>
        <end position="125"/>
    </location>
</feature>
<dbReference type="PANTHER" id="PTHR40660">
    <property type="entry name" value="5'-PHOSPHATE OXIDASE PUTATIVE DOMAIN-CONTAINING PROTEIN-RELATED"/>
    <property type="match status" value="1"/>
</dbReference>
<keyword evidence="3" id="KW-1185">Reference proteome</keyword>
<organism evidence="2 3">
    <name type="scientific">Mycolicibacterium llatzerense</name>
    <dbReference type="NCBI Taxonomy" id="280871"/>
    <lineage>
        <taxon>Bacteria</taxon>
        <taxon>Bacillati</taxon>
        <taxon>Actinomycetota</taxon>
        <taxon>Actinomycetes</taxon>
        <taxon>Mycobacteriales</taxon>
        <taxon>Mycobacteriaceae</taxon>
        <taxon>Mycolicibacterium</taxon>
    </lineage>
</organism>
<dbReference type="Pfam" id="PF01243">
    <property type="entry name" value="PNPOx_N"/>
    <property type="match status" value="1"/>
</dbReference>
<dbReference type="PATRIC" id="fig|280871.6.peg.904"/>
<dbReference type="EMBL" id="JXST01000004">
    <property type="protein sequence ID" value="KIU18281.1"/>
    <property type="molecule type" value="Genomic_DNA"/>
</dbReference>
<evidence type="ECO:0000259" key="1">
    <source>
        <dbReference type="Pfam" id="PF01243"/>
    </source>
</evidence>
<dbReference type="InterPro" id="IPR011576">
    <property type="entry name" value="Pyridox_Oxase_N"/>
</dbReference>
<dbReference type="OrthoDB" id="6196741at2"/>
<proteinExistence type="predicted"/>
<dbReference type="Gene3D" id="2.30.110.10">
    <property type="entry name" value="Electron Transport, Fmn-binding Protein, Chain A"/>
    <property type="match status" value="1"/>
</dbReference>